<gene>
    <name evidence="3" type="ORF">HNQ94_001056</name>
</gene>
<evidence type="ECO:0000256" key="1">
    <source>
        <dbReference type="ARBA" id="ARBA00022729"/>
    </source>
</evidence>
<dbReference type="EMBL" id="JACHGH010000003">
    <property type="protein sequence ID" value="MBB6452610.1"/>
    <property type="molecule type" value="Genomic_DNA"/>
</dbReference>
<dbReference type="Proteomes" id="UP000581688">
    <property type="component" value="Unassembled WGS sequence"/>
</dbReference>
<sequence length="739" mass="84226">MKKALWLLCIMSIIGITVISTNLVSDDVEAKIPSASSYAPTFKDWSIYFSESMNPDTFTNDTVAVLDKHQNAVAVTFEWNEDNTILTVKSPENGYILGGNYQITLSDKVETMDGKNLSTYYTHSFQAVEELPKIKNKEQLLALLKERMELRPQQLYSVDETAEAADSGEEKPASNDSSTSETNVQVAGIDEGDSVKTDGNYLYFARDNDIVIASTNGNDSKVISTIHEEAYHMPELFLHENLLISIGRTHEPIRELHETASANEKMTDSFMPYSSQTSVYIYDVSDKANPKRIREFTMEGSLTSSRKMDGFLYFVVNNHPPYHYFREEGDLEDVDIRPFVKDTAVSNQGQPVDFDSMYFFPESTEDQFMLLSSIDLNNMEKEANVETYLGASNQLYMSENHLYTAVNKYVTSGTDDKKDIMIAQPADTEIVQFKIDNGLIKYNASTVVNGTLINQFAMDERNDTFRVATTKGDMWREEAPSTNNLYTFDIHLNPLGKVEGLAEGERIYSVRFMENVAYMVTFKQVDPLFVIDLQDAANPKVLGELKIPGFSNYLHPLDDDHVIGFGQHTELVDVEWSKEPQVRQRGLKISVFDVTDPANPKEKFTEILGEEGYSEVNHNHRALYKHPDKNLFGFPAQLFELKTVQKGDAVYEEHSFVYEGAFLYNISPETGLTLKDTITHQTQTEDMRHPEWESQMKRMVSVGETLYTLSFDQMKVYDMNEERIVKTIPFPQNEKSYYR</sequence>
<proteinExistence type="predicted"/>
<dbReference type="Pfam" id="PF09826">
    <property type="entry name" value="Beta_propel"/>
    <property type="match status" value="1"/>
</dbReference>
<evidence type="ECO:0000313" key="4">
    <source>
        <dbReference type="Proteomes" id="UP000581688"/>
    </source>
</evidence>
<organism evidence="3 4">
    <name type="scientific">Salirhabdus euzebyi</name>
    <dbReference type="NCBI Taxonomy" id="394506"/>
    <lineage>
        <taxon>Bacteria</taxon>
        <taxon>Bacillati</taxon>
        <taxon>Bacillota</taxon>
        <taxon>Bacilli</taxon>
        <taxon>Bacillales</taxon>
        <taxon>Bacillaceae</taxon>
        <taxon>Salirhabdus</taxon>
    </lineage>
</organism>
<keyword evidence="4" id="KW-1185">Reference proteome</keyword>
<dbReference type="InterPro" id="IPR019198">
    <property type="entry name" value="Beta_propeller_containing"/>
</dbReference>
<feature type="region of interest" description="Disordered" evidence="2">
    <location>
        <begin position="155"/>
        <end position="191"/>
    </location>
</feature>
<dbReference type="SUPFAM" id="SSF69322">
    <property type="entry name" value="Tricorn protease domain 2"/>
    <property type="match status" value="1"/>
</dbReference>
<dbReference type="RefSeq" id="WP_174495183.1">
    <property type="nucleotide sequence ID" value="NZ_CADDWK010000003.1"/>
</dbReference>
<accession>A0A841PUX7</accession>
<dbReference type="Gene3D" id="2.60.40.1220">
    <property type="match status" value="1"/>
</dbReference>
<name>A0A841PUX7_9BACI</name>
<reference evidence="3 4" key="1">
    <citation type="submission" date="2020-08" db="EMBL/GenBank/DDBJ databases">
        <title>Genomic Encyclopedia of Type Strains, Phase IV (KMG-IV): sequencing the most valuable type-strain genomes for metagenomic binning, comparative biology and taxonomic classification.</title>
        <authorList>
            <person name="Goeker M."/>
        </authorList>
    </citation>
    <scope>NUCLEOTIDE SEQUENCE [LARGE SCALE GENOMIC DNA]</scope>
    <source>
        <strain evidence="3 4">DSM 19612</strain>
    </source>
</reference>
<evidence type="ECO:0000256" key="2">
    <source>
        <dbReference type="SAM" id="MobiDB-lite"/>
    </source>
</evidence>
<dbReference type="InterPro" id="IPR014755">
    <property type="entry name" value="Cu-Rt/internalin_Ig-like"/>
</dbReference>
<evidence type="ECO:0000313" key="3">
    <source>
        <dbReference type="EMBL" id="MBB6452610.1"/>
    </source>
</evidence>
<protein>
    <submittedName>
        <fullName evidence="3">Putative secreted protein with C-terminal beta-propeller domain</fullName>
    </submittedName>
</protein>
<feature type="compositionally biased region" description="Polar residues" evidence="2">
    <location>
        <begin position="174"/>
        <end position="185"/>
    </location>
</feature>
<dbReference type="AlphaFoldDB" id="A0A841PUX7"/>
<keyword evidence="1" id="KW-0732">Signal</keyword>
<comment type="caution">
    <text evidence="3">The sequence shown here is derived from an EMBL/GenBank/DDBJ whole genome shotgun (WGS) entry which is preliminary data.</text>
</comment>